<dbReference type="SUPFAM" id="SSF53633">
    <property type="entry name" value="Carbamate kinase-like"/>
    <property type="match status" value="1"/>
</dbReference>
<dbReference type="SUPFAM" id="SSF55021">
    <property type="entry name" value="ACT-like"/>
    <property type="match status" value="2"/>
</dbReference>
<dbReference type="EMBL" id="UOEE01000168">
    <property type="protein sequence ID" value="VAV93608.1"/>
    <property type="molecule type" value="Genomic_DNA"/>
</dbReference>
<gene>
    <name evidence="9" type="ORF">MNBD_ALPHA06-729</name>
</gene>
<dbReference type="InterPro" id="IPR022644">
    <property type="entry name" value="De-COase2_N"/>
</dbReference>
<feature type="non-terminal residue" evidence="9">
    <location>
        <position position="775"/>
    </location>
</feature>
<dbReference type="GO" id="GO:0004072">
    <property type="term" value="F:aspartate kinase activity"/>
    <property type="evidence" value="ECO:0007669"/>
    <property type="project" value="UniProtKB-EC"/>
</dbReference>
<dbReference type="InterPro" id="IPR054352">
    <property type="entry name" value="ACT_Aspartokinase"/>
</dbReference>
<keyword evidence="3 9" id="KW-0808">Transferase</keyword>
<dbReference type="PROSITE" id="PS00878">
    <property type="entry name" value="ODR_DC_2_1"/>
    <property type="match status" value="1"/>
</dbReference>
<keyword evidence="9" id="KW-0456">Lyase</keyword>
<dbReference type="Pfam" id="PF00696">
    <property type="entry name" value="AA_kinase"/>
    <property type="match status" value="1"/>
</dbReference>
<keyword evidence="4" id="KW-0547">Nucleotide-binding</keyword>
<dbReference type="GO" id="GO:0005524">
    <property type="term" value="F:ATP binding"/>
    <property type="evidence" value="ECO:0007669"/>
    <property type="project" value="UniProtKB-KW"/>
</dbReference>
<dbReference type="PANTHER" id="PTHR21499:SF59">
    <property type="entry name" value="ASPARTOKINASE"/>
    <property type="match status" value="1"/>
</dbReference>
<dbReference type="InterPro" id="IPR045865">
    <property type="entry name" value="ACT-like_dom_sf"/>
</dbReference>
<dbReference type="GO" id="GO:0009089">
    <property type="term" value="P:lysine biosynthetic process via diaminopimelate"/>
    <property type="evidence" value="ECO:0007669"/>
    <property type="project" value="TreeGrafter"/>
</dbReference>
<dbReference type="Gene3D" id="2.40.37.10">
    <property type="entry name" value="Lyase, Ornithine Decarboxylase, Chain A, domain 1"/>
    <property type="match status" value="1"/>
</dbReference>
<evidence type="ECO:0000313" key="9">
    <source>
        <dbReference type="EMBL" id="VAV93608.1"/>
    </source>
</evidence>
<dbReference type="NCBIfam" id="TIGR00657">
    <property type="entry name" value="asp_kinases"/>
    <property type="match status" value="1"/>
</dbReference>
<dbReference type="GO" id="GO:0009090">
    <property type="term" value="P:homoserine biosynthetic process"/>
    <property type="evidence" value="ECO:0007669"/>
    <property type="project" value="TreeGrafter"/>
</dbReference>
<dbReference type="InterPro" id="IPR018042">
    <property type="entry name" value="Aspartate_kinase_CS"/>
</dbReference>
<dbReference type="PANTHER" id="PTHR21499">
    <property type="entry name" value="ASPARTATE KINASE"/>
    <property type="match status" value="1"/>
</dbReference>
<dbReference type="GO" id="GO:0005829">
    <property type="term" value="C:cytosol"/>
    <property type="evidence" value="ECO:0007669"/>
    <property type="project" value="TreeGrafter"/>
</dbReference>
<evidence type="ECO:0000256" key="2">
    <source>
        <dbReference type="ARBA" id="ARBA00013059"/>
    </source>
</evidence>
<evidence type="ECO:0000256" key="4">
    <source>
        <dbReference type="ARBA" id="ARBA00022741"/>
    </source>
</evidence>
<dbReference type="InterPro" id="IPR036393">
    <property type="entry name" value="AceGlu_kinase-like_sf"/>
</dbReference>
<dbReference type="InterPro" id="IPR001341">
    <property type="entry name" value="Asp_kinase"/>
</dbReference>
<dbReference type="InterPro" id="IPR009006">
    <property type="entry name" value="Ala_racemase/Decarboxylase_C"/>
</dbReference>
<reference evidence="9" key="1">
    <citation type="submission" date="2018-06" db="EMBL/GenBank/DDBJ databases">
        <authorList>
            <person name="Zhirakovskaya E."/>
        </authorList>
    </citation>
    <scope>NUCLEOTIDE SEQUENCE</scope>
</reference>
<evidence type="ECO:0000259" key="8">
    <source>
        <dbReference type="PROSITE" id="PS51671"/>
    </source>
</evidence>
<dbReference type="PROSITE" id="PS00324">
    <property type="entry name" value="ASPARTOKINASE"/>
    <property type="match status" value="1"/>
</dbReference>
<dbReference type="Gene3D" id="3.40.1160.10">
    <property type="entry name" value="Acetylglutamate kinase-like"/>
    <property type="match status" value="1"/>
</dbReference>
<dbReference type="Gene3D" id="3.20.20.10">
    <property type="entry name" value="Alanine racemase"/>
    <property type="match status" value="1"/>
</dbReference>
<dbReference type="Pfam" id="PF02784">
    <property type="entry name" value="Orn_Arg_deC_N"/>
    <property type="match status" value="1"/>
</dbReference>
<feature type="domain" description="ACT" evidence="8">
    <location>
        <begin position="327"/>
        <end position="396"/>
    </location>
</feature>
<dbReference type="Gene3D" id="3.30.70.260">
    <property type="match status" value="2"/>
</dbReference>
<sequence length="775" mass="83941">MAHLNQPWVVLKFGGTSVASLDRWQSIARIVQACADDNARVLVVHSAIRPVSDLLEQAIEAALRGEHLSVFEQIKRIHTELGTAMQLDPASQLEADFAQLARLLSGVEMTGEASHRVQAKIMALGEIMATRLGAAFLNQAGVNCSWMDARELLIAASKNPSNGQPEYLSAWCDDAPDATLQQKLLQAPNGIVLTQGFIAANAAGETVLLGRGGSDTSAALFAAKLKAKKLEIWTDVPGMFSADPRQISSARLLKDVSYPEAQEIASMGAKVIHPRSFPPVRRANIPVHVRCTHTPELPGTLISASPLDTSARVKAITVRGGITLVSLTTSSMWKVPGFLARAFAAFAEHGLSIDLVTTSETSVTVSLDAKQPQEDSSLEALVVSLQDICKVEIVKSCATVSLVGQGIRTILHKLTPTLELFREHPVRLLSLAANDLNLTVVVDEEQANLLASRLHDVMVDVQADDPVFGPPWDEVAKPSNQPSGQVQWWQTKQADLLEIMQQQSSAYVYDLETVDLALAQLNALQSVSRCYYAMKANAHPKILERVIAAGAGVECVSIGEMQFVLQHFPQLDTERLLFTPNFAAKHEYEFALSQGIRVTVDGLHPLKHWPEIFANARLNLRVDPQRSRGHHRHVLTAGDRAKFGVPASEIPKICQLAKQAGATIDGLHAHAGSGILDPGHWRQVGEYLAEYRVHFPELAHINLGGGLGVPERPGGPALDMDALDAGLATLKKACDGIDLWLEPGRFVVAEAGVLLSRVTQVKSKHQSRFIGIETG</sequence>
<dbReference type="InterPro" id="IPR001048">
    <property type="entry name" value="Asp/Glu/Uridylate_kinase"/>
</dbReference>
<comment type="similarity">
    <text evidence="1">Belongs to the aspartokinase family.</text>
</comment>
<proteinExistence type="inferred from homology"/>
<dbReference type="GO" id="GO:0016829">
    <property type="term" value="F:lyase activity"/>
    <property type="evidence" value="ECO:0007669"/>
    <property type="project" value="UniProtKB-KW"/>
</dbReference>
<dbReference type="NCBIfam" id="NF006515">
    <property type="entry name" value="PRK08961.1"/>
    <property type="match status" value="1"/>
</dbReference>
<protein>
    <recommendedName>
        <fullName evidence="2">aspartate kinase</fullName>
        <ecNumber evidence="2">2.7.2.4</ecNumber>
    </recommendedName>
</protein>
<keyword evidence="6" id="KW-0067">ATP-binding</keyword>
<evidence type="ECO:0000256" key="5">
    <source>
        <dbReference type="ARBA" id="ARBA00022777"/>
    </source>
</evidence>
<dbReference type="SUPFAM" id="SSF51419">
    <property type="entry name" value="PLP-binding barrel"/>
    <property type="match status" value="1"/>
</dbReference>
<name>A0A3B0RZC2_9ZZZZ</name>
<accession>A0A3B0RZC2</accession>
<dbReference type="EC" id="2.7.2.4" evidence="2"/>
<dbReference type="InterPro" id="IPR029066">
    <property type="entry name" value="PLP-binding_barrel"/>
</dbReference>
<organism evidence="9">
    <name type="scientific">hydrothermal vent metagenome</name>
    <dbReference type="NCBI Taxonomy" id="652676"/>
    <lineage>
        <taxon>unclassified sequences</taxon>
        <taxon>metagenomes</taxon>
        <taxon>ecological metagenomes</taxon>
    </lineage>
</organism>
<dbReference type="AlphaFoldDB" id="A0A3B0RZC2"/>
<dbReference type="InterPro" id="IPR022653">
    <property type="entry name" value="De-COase2_pyr-phos_BS"/>
</dbReference>
<dbReference type="PRINTS" id="PR01179">
    <property type="entry name" value="ODADCRBXLASE"/>
</dbReference>
<evidence type="ECO:0000256" key="3">
    <source>
        <dbReference type="ARBA" id="ARBA00022679"/>
    </source>
</evidence>
<keyword evidence="5 9" id="KW-0418">Kinase</keyword>
<dbReference type="Pfam" id="PF22468">
    <property type="entry name" value="ACT_9"/>
    <property type="match status" value="1"/>
</dbReference>
<dbReference type="InterPro" id="IPR000183">
    <property type="entry name" value="Orn/DAP/Arg_de-COase"/>
</dbReference>
<dbReference type="InterPro" id="IPR002912">
    <property type="entry name" value="ACT_dom"/>
</dbReference>
<keyword evidence="7" id="KW-0663">Pyridoxal phosphate</keyword>
<evidence type="ECO:0000256" key="6">
    <source>
        <dbReference type="ARBA" id="ARBA00022840"/>
    </source>
</evidence>
<dbReference type="PROSITE" id="PS51671">
    <property type="entry name" value="ACT"/>
    <property type="match status" value="1"/>
</dbReference>
<evidence type="ECO:0000256" key="1">
    <source>
        <dbReference type="ARBA" id="ARBA00010122"/>
    </source>
</evidence>
<evidence type="ECO:0000256" key="7">
    <source>
        <dbReference type="ARBA" id="ARBA00022898"/>
    </source>
</evidence>